<comment type="caution">
    <text evidence="2">The sequence shown here is derived from an EMBL/GenBank/DDBJ whole genome shotgun (WGS) entry which is preliminary data.</text>
</comment>
<dbReference type="AlphaFoldDB" id="A0A8J8CNE6"/>
<dbReference type="RefSeq" id="WP_162423875.1">
    <property type="nucleotide sequence ID" value="NZ_WVIE01000015.1"/>
</dbReference>
<name>A0A8J8CNE6_9CYAN</name>
<gene>
    <name evidence="2" type="ORF">GS601_13775</name>
</gene>
<dbReference type="InterPro" id="IPR007842">
    <property type="entry name" value="HEPN_dom"/>
</dbReference>
<dbReference type="EMBL" id="WVIE01000015">
    <property type="protein sequence ID" value="NDJ18347.1"/>
    <property type="molecule type" value="Genomic_DNA"/>
</dbReference>
<dbReference type="Gene3D" id="1.20.120.330">
    <property type="entry name" value="Nucleotidyltransferases domain 2"/>
    <property type="match status" value="1"/>
</dbReference>
<dbReference type="Proteomes" id="UP000646053">
    <property type="component" value="Unassembled WGS sequence"/>
</dbReference>
<keyword evidence="3" id="KW-1185">Reference proteome</keyword>
<proteinExistence type="predicted"/>
<dbReference type="SUPFAM" id="SSF81593">
    <property type="entry name" value="Nucleotidyltransferase substrate binding subunit/domain"/>
    <property type="match status" value="1"/>
</dbReference>
<dbReference type="PROSITE" id="PS50910">
    <property type="entry name" value="HEPN"/>
    <property type="match status" value="1"/>
</dbReference>
<sequence length="139" mass="15530">MQPLSPEIGSPRDWLRYAKSDLVIAQSARLLPEVLFDSFCFHAQQAAEKSMKAVLVQAGIRFPFTHNLETLTNLIKTAGIDWDETLNPVIELSIYALAGRYPSVSEAITEEEYDQAVALAEQVFTWAQSLIETLSEESP</sequence>
<protein>
    <submittedName>
        <fullName evidence="2">HEPN domain-containing protein</fullName>
    </submittedName>
</protein>
<reference evidence="2" key="1">
    <citation type="submission" date="2019-12" db="EMBL/GenBank/DDBJ databases">
        <title>High-Quality draft genome sequences of three cyanobacteria isolated from the limestone walls of the Old Cathedral of Coimbra.</title>
        <authorList>
            <person name="Tiago I."/>
            <person name="Soares F."/>
            <person name="Portugal A."/>
        </authorList>
    </citation>
    <scope>NUCLEOTIDE SEQUENCE</scope>
    <source>
        <strain evidence="2">A</strain>
    </source>
</reference>
<organism evidence="2 3">
    <name type="scientific">Myxacorys almedinensis A</name>
    <dbReference type="NCBI Taxonomy" id="2690445"/>
    <lineage>
        <taxon>Bacteria</taxon>
        <taxon>Bacillati</taxon>
        <taxon>Cyanobacteriota</taxon>
        <taxon>Cyanophyceae</taxon>
        <taxon>Leptolyngbyales</taxon>
        <taxon>Leptolyngbyaceae</taxon>
        <taxon>Myxacorys</taxon>
        <taxon>Myxacorys almedinensis</taxon>
    </lineage>
</organism>
<feature type="domain" description="HEPN" evidence="1">
    <location>
        <begin position="17"/>
        <end position="123"/>
    </location>
</feature>
<dbReference type="Pfam" id="PF05168">
    <property type="entry name" value="HEPN"/>
    <property type="match status" value="1"/>
</dbReference>
<evidence type="ECO:0000313" key="2">
    <source>
        <dbReference type="EMBL" id="NDJ18347.1"/>
    </source>
</evidence>
<dbReference type="SMART" id="SM00748">
    <property type="entry name" value="HEPN"/>
    <property type="match status" value="1"/>
</dbReference>
<evidence type="ECO:0000313" key="3">
    <source>
        <dbReference type="Proteomes" id="UP000646053"/>
    </source>
</evidence>
<evidence type="ECO:0000259" key="1">
    <source>
        <dbReference type="PROSITE" id="PS50910"/>
    </source>
</evidence>
<accession>A0A8J8CNE6</accession>